<proteinExistence type="predicted"/>
<keyword evidence="3" id="KW-1185">Reference proteome</keyword>
<protein>
    <submittedName>
        <fullName evidence="2">Uncharacterized protein</fullName>
    </submittedName>
</protein>
<sequence length="308" mass="32709">MDEVPITVHVYNPFVADEVIRAFLARAREKGEQEEAVFTEGAAEPAASSGPASEEVAGPSNKEVQLTQAEGGSSDLTPGESLTAGRVTPAVGVPSGEEQASRPSLGLDAGLFGSWAEATEGVAEASTLVQPDWASMEFSDSMEDVGSDPEQDMGEGGRLSGTGATTEVEGATEERRIKRSRLERGPEFDLLTAGDIIGTREIEVEGAQAVHTLGEDCLQRDGGTREEDRSCGKTGQNRGWQGWRGIVIPLNKMGSGKWNEQQLGCEKDCGFWGGGEGGRGVKVWLVRVGGGKFFWERLGFGESALRLC</sequence>
<organism evidence="2 3">
    <name type="scientific">Hemibagrus wyckioides</name>
    <dbReference type="NCBI Taxonomy" id="337641"/>
    <lineage>
        <taxon>Eukaryota</taxon>
        <taxon>Metazoa</taxon>
        <taxon>Chordata</taxon>
        <taxon>Craniata</taxon>
        <taxon>Vertebrata</taxon>
        <taxon>Euteleostomi</taxon>
        <taxon>Actinopterygii</taxon>
        <taxon>Neopterygii</taxon>
        <taxon>Teleostei</taxon>
        <taxon>Ostariophysi</taxon>
        <taxon>Siluriformes</taxon>
        <taxon>Bagridae</taxon>
        <taxon>Hemibagrus</taxon>
    </lineage>
</organism>
<reference evidence="2 3" key="1">
    <citation type="submission" date="2021-06" db="EMBL/GenBank/DDBJ databases">
        <title>Chromosome-level genome assembly of the red-tail catfish (Hemibagrus wyckioides).</title>
        <authorList>
            <person name="Shao F."/>
        </authorList>
    </citation>
    <scope>NUCLEOTIDE SEQUENCE [LARGE SCALE GENOMIC DNA]</scope>
    <source>
        <strain evidence="2">EC202008001</strain>
        <tissue evidence="2">Blood</tissue>
    </source>
</reference>
<feature type="compositionally biased region" description="Acidic residues" evidence="1">
    <location>
        <begin position="140"/>
        <end position="153"/>
    </location>
</feature>
<name>A0A9D3NYX2_9TELE</name>
<accession>A0A9D3NYX2</accession>
<dbReference type="EMBL" id="JAHKSW010000008">
    <property type="protein sequence ID" value="KAG7329447.1"/>
    <property type="molecule type" value="Genomic_DNA"/>
</dbReference>
<feature type="region of interest" description="Disordered" evidence="1">
    <location>
        <begin position="30"/>
        <end position="105"/>
    </location>
</feature>
<evidence type="ECO:0000313" key="2">
    <source>
        <dbReference type="EMBL" id="KAG7329447.1"/>
    </source>
</evidence>
<feature type="compositionally biased region" description="Polar residues" evidence="1">
    <location>
        <begin position="62"/>
        <end position="76"/>
    </location>
</feature>
<feature type="compositionally biased region" description="Basic and acidic residues" evidence="1">
    <location>
        <begin position="172"/>
        <end position="181"/>
    </location>
</feature>
<dbReference type="Proteomes" id="UP000824219">
    <property type="component" value="Linkage Group LG08"/>
</dbReference>
<gene>
    <name evidence="2" type="ORF">KOW79_007621</name>
</gene>
<feature type="region of interest" description="Disordered" evidence="1">
    <location>
        <begin position="139"/>
        <end position="181"/>
    </location>
</feature>
<comment type="caution">
    <text evidence="2">The sequence shown here is derived from an EMBL/GenBank/DDBJ whole genome shotgun (WGS) entry which is preliminary data.</text>
</comment>
<dbReference type="AlphaFoldDB" id="A0A9D3NYX2"/>
<evidence type="ECO:0000313" key="3">
    <source>
        <dbReference type="Proteomes" id="UP000824219"/>
    </source>
</evidence>
<evidence type="ECO:0000256" key="1">
    <source>
        <dbReference type="SAM" id="MobiDB-lite"/>
    </source>
</evidence>
<feature type="compositionally biased region" description="Low complexity" evidence="1">
    <location>
        <begin position="40"/>
        <end position="58"/>
    </location>
</feature>
<dbReference type="OrthoDB" id="8952792at2759"/>